<evidence type="ECO:0000256" key="2">
    <source>
        <dbReference type="ARBA" id="ARBA00022664"/>
    </source>
</evidence>
<evidence type="ECO:0000256" key="6">
    <source>
        <dbReference type="ARBA" id="ARBA00038019"/>
    </source>
</evidence>
<dbReference type="Gene3D" id="1.25.40.10">
    <property type="entry name" value="Tetratricopeptide repeat domain"/>
    <property type="match status" value="2"/>
</dbReference>
<dbReference type="Pfam" id="PF23240">
    <property type="entry name" value="HAT_PRP39_N"/>
    <property type="match status" value="1"/>
</dbReference>
<dbReference type="GeneID" id="5127250"/>
<dbReference type="OrthoDB" id="10265668at2759"/>
<dbReference type="GO" id="GO:0005685">
    <property type="term" value="C:U1 snRNP"/>
    <property type="evidence" value="ECO:0007669"/>
    <property type="project" value="TreeGrafter"/>
</dbReference>
<accession>A5DIQ9</accession>
<proteinExistence type="inferred from homology"/>
<dbReference type="GO" id="GO:0030627">
    <property type="term" value="F:pre-mRNA 5'-splice site binding"/>
    <property type="evidence" value="ECO:0007669"/>
    <property type="project" value="TreeGrafter"/>
</dbReference>
<evidence type="ECO:0000256" key="1">
    <source>
        <dbReference type="ARBA" id="ARBA00004123"/>
    </source>
</evidence>
<dbReference type="HOGENOM" id="CLU_024449_0_0_1"/>
<dbReference type="AlphaFoldDB" id="A5DIQ9"/>
<dbReference type="InterPro" id="IPR011990">
    <property type="entry name" value="TPR-like_helical_dom_sf"/>
</dbReference>
<gene>
    <name evidence="8" type="ORF">PGUG_03160</name>
</gene>
<sequence>MTLILPIDVRKTHEKRQNDNNIPHRPTSTPANGSKLPPKPSKVPFQAMRSEVDRDKNDIEAWERFLKALEDSYKSQNENGTSDDALSLFLDENYKALLERFPYLTHQWKNYSVFKFQFQGIDASIDVLAQSVEKHPTSVELWTEYLTAMTTQDPEYNDAQCLRNLFIKAIDIIGHHFNSDPIWDMYIGFETKVSGPESEEVISIYSKVTHIPLYKYAIYFEHYSTINKGAKLHQICSKDVIDEYLSKFEKSSDDEFTEVETSQIIDDYCYKVFTNIQELVGEFWNFESQIESFDYNGKTVPKEKSIWKEYQDYAISKFQSEPSEVNYSVCVSIFERSLVPNCGDSQFWLKYVSFLNSSNFQIEHKRSKIEVAYNRANNTFVPVTETTTRVSYIYYLMSLNEPTAALDQLLGIIETMAGPDLYLKQQYLVYVKLFVDILAELSSDFVNTSKIVITNFFEDDHTSTSIPEGDYSDQLNQFFQLLNNDSICIVVFKYLRLVDKKYKDDRKMASETLRTFFNQYYRQPALSRSTRFWHFYVEFEGVKMKDMVNLRNVINYIKSYSQLPKTCIDAIADQVYDYATCNLPVVVREELQDDLLLSVKSSSNSIIIDHKLRSRLANNSFIVQDMEDRKEKNGKEYELLKLLRKHVNHPGILVDAQPSITNEIAIEDIDIPQAGVPDLPTFRNVEKTNTPIKYPE</sequence>
<keyword evidence="3" id="KW-0677">Repeat</keyword>
<dbReference type="GO" id="GO:0000395">
    <property type="term" value="P:mRNA 5'-splice site recognition"/>
    <property type="evidence" value="ECO:0007669"/>
    <property type="project" value="TreeGrafter"/>
</dbReference>
<evidence type="ECO:0000256" key="7">
    <source>
        <dbReference type="SAM" id="MobiDB-lite"/>
    </source>
</evidence>
<dbReference type="KEGG" id="pgu:PGUG_03160"/>
<keyword evidence="5" id="KW-0539">Nucleus</keyword>
<dbReference type="STRING" id="294746.A5DIQ9"/>
<dbReference type="Pfam" id="PF23241">
    <property type="entry name" value="HAT_PRP39_C"/>
    <property type="match status" value="1"/>
</dbReference>
<keyword evidence="4" id="KW-0508">mRNA splicing</keyword>
<evidence type="ECO:0000313" key="8">
    <source>
        <dbReference type="EMBL" id="EDK39062.2"/>
    </source>
</evidence>
<keyword evidence="9" id="KW-1185">Reference proteome</keyword>
<comment type="subcellular location">
    <subcellularLocation>
        <location evidence="1">Nucleus</location>
    </subcellularLocation>
</comment>
<evidence type="ECO:0000256" key="4">
    <source>
        <dbReference type="ARBA" id="ARBA00023187"/>
    </source>
</evidence>
<evidence type="ECO:0000256" key="3">
    <source>
        <dbReference type="ARBA" id="ARBA00022737"/>
    </source>
</evidence>
<name>A5DIQ9_PICGU</name>
<dbReference type="Proteomes" id="UP000001997">
    <property type="component" value="Unassembled WGS sequence"/>
</dbReference>
<dbReference type="InterPro" id="IPR059164">
    <property type="entry name" value="HAT_PRP39_C"/>
</dbReference>
<dbReference type="eggNOG" id="KOG1258">
    <property type="taxonomic scope" value="Eukaryota"/>
</dbReference>
<comment type="similarity">
    <text evidence="6">Belongs to the PRP39 family.</text>
</comment>
<dbReference type="EMBL" id="CH408157">
    <property type="protein sequence ID" value="EDK39062.2"/>
    <property type="molecule type" value="Genomic_DNA"/>
</dbReference>
<dbReference type="PANTHER" id="PTHR17204:SF5">
    <property type="entry name" value="PRE-MRNA-PROCESSING FACTOR 39"/>
    <property type="match status" value="1"/>
</dbReference>
<dbReference type="FunCoup" id="A5DIQ9">
    <property type="interactions" value="171"/>
</dbReference>
<dbReference type="RefSeq" id="XP_001485431.2">
    <property type="nucleotide sequence ID" value="XM_001485381.1"/>
</dbReference>
<organism evidence="8 9">
    <name type="scientific">Meyerozyma guilliermondii (strain ATCC 6260 / CBS 566 / DSM 6381 / JCM 1539 / NBRC 10279 / NRRL Y-324)</name>
    <name type="common">Yeast</name>
    <name type="synonym">Candida guilliermondii</name>
    <dbReference type="NCBI Taxonomy" id="294746"/>
    <lineage>
        <taxon>Eukaryota</taxon>
        <taxon>Fungi</taxon>
        <taxon>Dikarya</taxon>
        <taxon>Ascomycota</taxon>
        <taxon>Saccharomycotina</taxon>
        <taxon>Pichiomycetes</taxon>
        <taxon>Debaryomycetaceae</taxon>
        <taxon>Meyerozyma</taxon>
    </lineage>
</organism>
<reference evidence="8 9" key="1">
    <citation type="journal article" date="2009" name="Nature">
        <title>Evolution of pathogenicity and sexual reproduction in eight Candida genomes.</title>
        <authorList>
            <person name="Butler G."/>
            <person name="Rasmussen M.D."/>
            <person name="Lin M.F."/>
            <person name="Santos M.A."/>
            <person name="Sakthikumar S."/>
            <person name="Munro C.A."/>
            <person name="Rheinbay E."/>
            <person name="Grabherr M."/>
            <person name="Forche A."/>
            <person name="Reedy J.L."/>
            <person name="Agrafioti I."/>
            <person name="Arnaud M.B."/>
            <person name="Bates S."/>
            <person name="Brown A.J."/>
            <person name="Brunke S."/>
            <person name="Costanzo M.C."/>
            <person name="Fitzpatrick D.A."/>
            <person name="de Groot P.W."/>
            <person name="Harris D."/>
            <person name="Hoyer L.L."/>
            <person name="Hube B."/>
            <person name="Klis F.M."/>
            <person name="Kodira C."/>
            <person name="Lennard N."/>
            <person name="Logue M.E."/>
            <person name="Martin R."/>
            <person name="Neiman A.M."/>
            <person name="Nikolaou E."/>
            <person name="Quail M.A."/>
            <person name="Quinn J."/>
            <person name="Santos M.C."/>
            <person name="Schmitzberger F.F."/>
            <person name="Sherlock G."/>
            <person name="Shah P."/>
            <person name="Silverstein K.A."/>
            <person name="Skrzypek M.S."/>
            <person name="Soll D."/>
            <person name="Staggs R."/>
            <person name="Stansfield I."/>
            <person name="Stumpf M.P."/>
            <person name="Sudbery P.E."/>
            <person name="Srikantha T."/>
            <person name="Zeng Q."/>
            <person name="Berman J."/>
            <person name="Berriman M."/>
            <person name="Heitman J."/>
            <person name="Gow N.A."/>
            <person name="Lorenz M.C."/>
            <person name="Birren B.W."/>
            <person name="Kellis M."/>
            <person name="Cuomo C.A."/>
        </authorList>
    </citation>
    <scope>NUCLEOTIDE SEQUENCE [LARGE SCALE GENOMIC DNA]</scope>
    <source>
        <strain evidence="9">ATCC 6260 / CBS 566 / DSM 6381 / JCM 1539 / NBRC 10279 / NRRL Y-324</strain>
    </source>
</reference>
<dbReference type="GO" id="GO:0000243">
    <property type="term" value="C:commitment complex"/>
    <property type="evidence" value="ECO:0007669"/>
    <property type="project" value="TreeGrafter"/>
</dbReference>
<protein>
    <recommendedName>
        <fullName evidence="10">Suppressor of forked domain-containing protein</fullName>
    </recommendedName>
</protein>
<dbReference type="VEuPathDB" id="FungiDB:PGUG_03160"/>
<evidence type="ECO:0000313" key="9">
    <source>
        <dbReference type="Proteomes" id="UP000001997"/>
    </source>
</evidence>
<keyword evidence="2" id="KW-0507">mRNA processing</keyword>
<feature type="compositionally biased region" description="Basic and acidic residues" evidence="7">
    <location>
        <begin position="8"/>
        <end position="18"/>
    </location>
</feature>
<dbReference type="SMART" id="SM00386">
    <property type="entry name" value="HAT"/>
    <property type="match status" value="3"/>
</dbReference>
<dbReference type="InParanoid" id="A5DIQ9"/>
<dbReference type="PANTHER" id="PTHR17204">
    <property type="entry name" value="PRE-MRNA PROCESSING PROTEIN PRP39-RELATED"/>
    <property type="match status" value="1"/>
</dbReference>
<dbReference type="OMA" id="SLELWCD"/>
<dbReference type="GO" id="GO:0071004">
    <property type="term" value="C:U2-type prespliceosome"/>
    <property type="evidence" value="ECO:0007669"/>
    <property type="project" value="TreeGrafter"/>
</dbReference>
<evidence type="ECO:0000256" key="5">
    <source>
        <dbReference type="ARBA" id="ARBA00023242"/>
    </source>
</evidence>
<dbReference type="SUPFAM" id="SSF48452">
    <property type="entry name" value="TPR-like"/>
    <property type="match status" value="1"/>
</dbReference>
<dbReference type="InterPro" id="IPR003107">
    <property type="entry name" value="HAT"/>
</dbReference>
<feature type="region of interest" description="Disordered" evidence="7">
    <location>
        <begin position="1"/>
        <end position="42"/>
    </location>
</feature>
<evidence type="ECO:0008006" key="10">
    <source>
        <dbReference type="Google" id="ProtNLM"/>
    </source>
</evidence>